<dbReference type="Proteomes" id="UP000184088">
    <property type="component" value="Unassembled WGS sequence"/>
</dbReference>
<dbReference type="EMBL" id="FQVH01000029">
    <property type="protein sequence ID" value="SHF55664.1"/>
    <property type="molecule type" value="Genomic_DNA"/>
</dbReference>
<evidence type="ECO:0000313" key="1">
    <source>
        <dbReference type="EMBL" id="SHF55664.1"/>
    </source>
</evidence>
<organism evidence="1 2">
    <name type="scientific">Caldanaerobius fijiensis DSM 17918</name>
    <dbReference type="NCBI Taxonomy" id="1121256"/>
    <lineage>
        <taxon>Bacteria</taxon>
        <taxon>Bacillati</taxon>
        <taxon>Bacillota</taxon>
        <taxon>Clostridia</taxon>
        <taxon>Thermoanaerobacterales</taxon>
        <taxon>Thermoanaerobacteraceae</taxon>
        <taxon>Caldanaerobius</taxon>
    </lineage>
</organism>
<gene>
    <name evidence="1" type="ORF">SAMN02746089_02148</name>
</gene>
<dbReference type="STRING" id="1121256.SAMN02746089_02148"/>
<name>A0A1M5CLM5_9THEO</name>
<keyword evidence="2" id="KW-1185">Reference proteome</keyword>
<dbReference type="AlphaFoldDB" id="A0A1M5CLM5"/>
<proteinExistence type="predicted"/>
<protein>
    <submittedName>
        <fullName evidence="1">Putative transposase</fullName>
    </submittedName>
</protein>
<evidence type="ECO:0000313" key="2">
    <source>
        <dbReference type="Proteomes" id="UP000184088"/>
    </source>
</evidence>
<sequence>MGWAKKKGKQQEGRLYLTKVIPLKGEEWLDKFREPMLAATKIWNSCVWESKQAAKEGREYPTESELKAKFKHYQSWKKLHSKSAQGVVENYFEAVRSKENGHDEMRPPSYKSKHLWRTIKWKNGNKAFEYKNNAIALKFSRKMESVTIPLPKGANMLILSDGTKLNGTPIEVKVKAVYRKKDVSHLQLHVTWDYGIIPVSVSEKVSAYDINSAAIARTSTEEAGS</sequence>
<reference evidence="1 2" key="1">
    <citation type="submission" date="2016-11" db="EMBL/GenBank/DDBJ databases">
        <authorList>
            <person name="Jaros S."/>
            <person name="Januszkiewicz K."/>
            <person name="Wedrychowicz H."/>
        </authorList>
    </citation>
    <scope>NUCLEOTIDE SEQUENCE [LARGE SCALE GENOMIC DNA]</scope>
    <source>
        <strain evidence="1 2">DSM 17918</strain>
    </source>
</reference>
<accession>A0A1M5CLM5</accession>
<dbReference type="RefSeq" id="WP_234946026.1">
    <property type="nucleotide sequence ID" value="NZ_FQVH01000029.1"/>
</dbReference>